<dbReference type="PANTHER" id="PTHR11017">
    <property type="entry name" value="LEUCINE-RICH REPEAT-CONTAINING PROTEIN"/>
    <property type="match status" value="1"/>
</dbReference>
<keyword evidence="1" id="KW-0677">Repeat</keyword>
<dbReference type="SUPFAM" id="SSF52200">
    <property type="entry name" value="Toll/Interleukin receptor TIR domain"/>
    <property type="match status" value="1"/>
</dbReference>
<dbReference type="InterPro" id="IPR044974">
    <property type="entry name" value="Disease_R_plants"/>
</dbReference>
<dbReference type="AlphaFoldDB" id="A0AAN9IVW7"/>
<dbReference type="EMBL" id="JAYKXN010000005">
    <property type="protein sequence ID" value="KAK7286873.1"/>
    <property type="molecule type" value="Genomic_DNA"/>
</dbReference>
<dbReference type="InterPro" id="IPR058192">
    <property type="entry name" value="WHD_ROQ1-like"/>
</dbReference>
<evidence type="ECO:0000256" key="1">
    <source>
        <dbReference type="ARBA" id="ARBA00022737"/>
    </source>
</evidence>
<dbReference type="GO" id="GO:0006952">
    <property type="term" value="P:defense response"/>
    <property type="evidence" value="ECO:0007669"/>
    <property type="project" value="InterPro"/>
</dbReference>
<dbReference type="InterPro" id="IPR032675">
    <property type="entry name" value="LRR_dom_sf"/>
</dbReference>
<sequence>MSSPPFNPDTEIAQGISCFDSDSNQIPFFDFFALEKHQTPKPTERILNEAPMSSGAAEKSAFLKPIEVPSNVEWADNTESPVSAYMRYLRESVMEGPGKRMYEVFLSFRGEDTRASFVSHLYVSLQQAEIIVYKDDESLPRGDHISYSLLRAIEQSQISVVVFSKNYANSRWCLRELSKIMECHRTTGQVVLPVFYNVDPSEVRHQTGEFGEAFQNIVNRILVEDEQTRLNSDPMLRKDRWFQYANGMSMHWRQLLREVAGIAGFVVLNSRNESEVIQNVVENVTSLLDKTDLFVANRSLVTVNDNNKLGMHDLLRDMGREIIREQSPKAPEERSRLWFHEEVLDVLSKQIGTKAIEGLALLLSSNAKRFRTKAFKKMKRLKLLHLAGVKLDGDFEYLSKDLRWLCWHGFPSTCIPKRFYQGNLVSIEMVNSNINLVWEEAQLMENLKILNLSHSHYLTQCPDFSNLPNLEKLILIDCPRLLEISNSIGHLKKILLINIKDCVSLQTLPRSIYELKSLQTLILSGCLMVDKLEEDLEQMESLTTLIADKTAISRVPFSIVRSKNLGYISLCGYQGFSRDVFPSIIWSWMSPTQSLTSLVQRSESMSSLVSLYVPKSYSSNISSFSEKLPKLQSLWVECGSELQLSQELTTILDVLYVTNSRESESTATTSQLPNMKTSTSFECRSLVPFSVSKSALKSLLIQMGMNCQATYTIRSILQNLPTWHGDCLLPSDNYPNWLTFSKKGPSVIFEVPQVNGHNLKTMMCIVNYSSPYSIASYCLKNMLVINHTKTTIQLYKQDALASFEDEEWRRLVTYIETGNKMEVVFVFANKITVKKTTVYLIYDEPIDKEMGHCLAPDKNVIVSSGDENVCSVRGIFPLVEPINDFNQREKRRKFK</sequence>
<dbReference type="GO" id="GO:0007165">
    <property type="term" value="P:signal transduction"/>
    <property type="evidence" value="ECO:0007669"/>
    <property type="project" value="InterPro"/>
</dbReference>
<feature type="domain" description="TIR" evidence="3">
    <location>
        <begin position="100"/>
        <end position="288"/>
    </location>
</feature>
<dbReference type="InterPro" id="IPR035897">
    <property type="entry name" value="Toll_tir_struct_dom_sf"/>
</dbReference>
<name>A0AAN9IVW7_CLITE</name>
<dbReference type="SMART" id="SM00255">
    <property type="entry name" value="TIR"/>
    <property type="match status" value="1"/>
</dbReference>
<gene>
    <name evidence="4" type="ORF">RJT34_22194</name>
</gene>
<evidence type="ECO:0000313" key="5">
    <source>
        <dbReference type="Proteomes" id="UP001359559"/>
    </source>
</evidence>
<dbReference type="InterPro" id="IPR000157">
    <property type="entry name" value="TIR_dom"/>
</dbReference>
<dbReference type="Proteomes" id="UP001359559">
    <property type="component" value="Unassembled WGS sequence"/>
</dbReference>
<dbReference type="Pfam" id="PF23282">
    <property type="entry name" value="WHD_ROQ1"/>
    <property type="match status" value="1"/>
</dbReference>
<keyword evidence="5" id="KW-1185">Reference proteome</keyword>
<dbReference type="Gene3D" id="3.40.50.10140">
    <property type="entry name" value="Toll/interleukin-1 receptor homology (TIR) domain"/>
    <property type="match status" value="1"/>
</dbReference>
<dbReference type="FunFam" id="3.40.50.10140:FF:000007">
    <property type="entry name" value="Disease resistance protein (TIR-NBS-LRR class)"/>
    <property type="match status" value="1"/>
</dbReference>
<proteinExistence type="predicted"/>
<organism evidence="4 5">
    <name type="scientific">Clitoria ternatea</name>
    <name type="common">Butterfly pea</name>
    <dbReference type="NCBI Taxonomy" id="43366"/>
    <lineage>
        <taxon>Eukaryota</taxon>
        <taxon>Viridiplantae</taxon>
        <taxon>Streptophyta</taxon>
        <taxon>Embryophyta</taxon>
        <taxon>Tracheophyta</taxon>
        <taxon>Spermatophyta</taxon>
        <taxon>Magnoliopsida</taxon>
        <taxon>eudicotyledons</taxon>
        <taxon>Gunneridae</taxon>
        <taxon>Pentapetalae</taxon>
        <taxon>rosids</taxon>
        <taxon>fabids</taxon>
        <taxon>Fabales</taxon>
        <taxon>Fabaceae</taxon>
        <taxon>Papilionoideae</taxon>
        <taxon>50 kb inversion clade</taxon>
        <taxon>NPAAA clade</taxon>
        <taxon>indigoferoid/millettioid clade</taxon>
        <taxon>Phaseoleae</taxon>
        <taxon>Clitoria</taxon>
    </lineage>
</organism>
<dbReference type="Gene3D" id="3.80.10.10">
    <property type="entry name" value="Ribonuclease Inhibitor"/>
    <property type="match status" value="1"/>
</dbReference>
<dbReference type="PANTHER" id="PTHR11017:SF271">
    <property type="entry name" value="DISEASE RESISTANCE PROTEIN (TIR-NBS-LRR CLASS) FAMILY"/>
    <property type="match status" value="1"/>
</dbReference>
<evidence type="ECO:0000259" key="3">
    <source>
        <dbReference type="PROSITE" id="PS50104"/>
    </source>
</evidence>
<dbReference type="Pfam" id="PF01582">
    <property type="entry name" value="TIR"/>
    <property type="match status" value="1"/>
</dbReference>
<dbReference type="SUPFAM" id="SSF52058">
    <property type="entry name" value="L domain-like"/>
    <property type="match status" value="1"/>
</dbReference>
<keyword evidence="2" id="KW-0520">NAD</keyword>
<evidence type="ECO:0000256" key="2">
    <source>
        <dbReference type="ARBA" id="ARBA00023027"/>
    </source>
</evidence>
<reference evidence="4 5" key="1">
    <citation type="submission" date="2024-01" db="EMBL/GenBank/DDBJ databases">
        <title>The genomes of 5 underutilized Papilionoideae crops provide insights into root nodulation and disease resistance.</title>
        <authorList>
            <person name="Yuan L."/>
        </authorList>
    </citation>
    <scope>NUCLEOTIDE SEQUENCE [LARGE SCALE GENOMIC DNA]</scope>
    <source>
        <strain evidence="4">LY-2023</strain>
        <tissue evidence="4">Leaf</tissue>
    </source>
</reference>
<dbReference type="PROSITE" id="PS50104">
    <property type="entry name" value="TIR"/>
    <property type="match status" value="1"/>
</dbReference>
<evidence type="ECO:0000313" key="4">
    <source>
        <dbReference type="EMBL" id="KAK7286873.1"/>
    </source>
</evidence>
<accession>A0AAN9IVW7</accession>
<comment type="caution">
    <text evidence="4">The sequence shown here is derived from an EMBL/GenBank/DDBJ whole genome shotgun (WGS) entry which is preliminary data.</text>
</comment>
<protein>
    <recommendedName>
        <fullName evidence="3">TIR domain-containing protein</fullName>
    </recommendedName>
</protein>